<reference evidence="3" key="1">
    <citation type="submission" date="2016-10" db="EMBL/GenBank/DDBJ databases">
        <authorList>
            <person name="Varghese N."/>
            <person name="Submissions S."/>
        </authorList>
    </citation>
    <scope>NUCLEOTIDE SEQUENCE [LARGE SCALE GENOMIC DNA]</scope>
    <source>
        <strain evidence="3">DSM 13078</strain>
    </source>
</reference>
<evidence type="ECO:0000313" key="2">
    <source>
        <dbReference type="EMBL" id="SFB92961.1"/>
    </source>
</evidence>
<dbReference type="Proteomes" id="UP000199161">
    <property type="component" value="Unassembled WGS sequence"/>
</dbReference>
<dbReference type="EMBL" id="FOKW01000003">
    <property type="protein sequence ID" value="SFB92961.1"/>
    <property type="molecule type" value="Genomic_DNA"/>
</dbReference>
<accession>A0A1I1F108</accession>
<gene>
    <name evidence="2" type="ORF">SAMN05444422_10396</name>
</gene>
<name>A0A1I1F108_NATHA</name>
<organism evidence="2 3">
    <name type="scientific">Natronobacterium haloterrestre</name>
    <name type="common">Halobiforma haloterrestris</name>
    <dbReference type="NCBI Taxonomy" id="148448"/>
    <lineage>
        <taxon>Archaea</taxon>
        <taxon>Methanobacteriati</taxon>
        <taxon>Methanobacteriota</taxon>
        <taxon>Stenosarchaea group</taxon>
        <taxon>Halobacteria</taxon>
        <taxon>Halobacteriales</taxon>
        <taxon>Natrialbaceae</taxon>
        <taxon>Natronobacterium</taxon>
    </lineage>
</organism>
<proteinExistence type="predicted"/>
<dbReference type="AlphaFoldDB" id="A0A1I1F108"/>
<feature type="region of interest" description="Disordered" evidence="1">
    <location>
        <begin position="280"/>
        <end position="306"/>
    </location>
</feature>
<evidence type="ECO:0000313" key="3">
    <source>
        <dbReference type="Proteomes" id="UP000199161"/>
    </source>
</evidence>
<feature type="compositionally biased region" description="Acidic residues" evidence="1">
    <location>
        <begin position="414"/>
        <end position="447"/>
    </location>
</feature>
<sequence>MKVAGGVAAASIAAGNAAAAGGDEEYDVIELGPGETRTKTLSDGETFENVLIDITADNASFNINAMADDWTIRNVGLRGNWDSFEKNQVIACRVNSPDAEGHIENFYFMGNEKDNTYPGITGIFVSPRHRGTLHIDRVNIQNCPDNAIYASAPGNPDHHSIPGGNGDVHISNSFAADCQASNFRLGTDGSTLKNCVAVGGDRGFWGFYNNPTLIDCDLSGARAGRDIQAGAGWETGAEVTVENCRFDDARVRKSSLNAIHGESVGSPQRFEPSDVAGVPLSAEDAASGSGSAPDPSPPEEPEDEDRSIDDVWRDDAANHLELEAGSGSQAVQYRISGLGSAGTGEYANTNPDDPYRDGVTSDGDEFEIAGYLGGYVDDFHVDGAITAVESDATVTAVVNGHEFDLSKLEGVGSWDDETDESDDSDGTDDSDRTDDEDGNEGDGDDGEGLPHALVIDGREASEPSTYSFTVDGSVEKAERMGASIDDEDEIEDGTVRGAVGNWLDAYWFEGDITDFRLLGDAQVHLEYDARDE</sequence>
<feature type="compositionally biased region" description="Acidic residues" evidence="1">
    <location>
        <begin position="297"/>
        <end position="306"/>
    </location>
</feature>
<evidence type="ECO:0000256" key="1">
    <source>
        <dbReference type="SAM" id="MobiDB-lite"/>
    </source>
</evidence>
<protein>
    <recommendedName>
        <fullName evidence="4">Right handed beta helix region</fullName>
    </recommendedName>
</protein>
<evidence type="ECO:0008006" key="4">
    <source>
        <dbReference type="Google" id="ProtNLM"/>
    </source>
</evidence>
<dbReference type="SUPFAM" id="SSF51126">
    <property type="entry name" value="Pectin lyase-like"/>
    <property type="match status" value="1"/>
</dbReference>
<keyword evidence="3" id="KW-1185">Reference proteome</keyword>
<feature type="region of interest" description="Disordered" evidence="1">
    <location>
        <begin position="408"/>
        <end position="451"/>
    </location>
</feature>
<feature type="compositionally biased region" description="Low complexity" evidence="1">
    <location>
        <begin position="281"/>
        <end position="293"/>
    </location>
</feature>
<dbReference type="InterPro" id="IPR011050">
    <property type="entry name" value="Pectin_lyase_fold/virulence"/>
</dbReference>
<dbReference type="OrthoDB" id="247704at2157"/>
<dbReference type="RefSeq" id="WP_089786605.1">
    <property type="nucleotide sequence ID" value="NZ_FOKW01000003.1"/>
</dbReference>
<feature type="region of interest" description="Disordered" evidence="1">
    <location>
        <begin position="341"/>
        <end position="360"/>
    </location>
</feature>